<dbReference type="AlphaFoldDB" id="A0A9X0CKW8"/>
<dbReference type="PANTHER" id="PTHR14002">
    <property type="entry name" value="ENDOGLIN/TGF-BETA RECEPTOR TYPE III"/>
    <property type="match status" value="1"/>
</dbReference>
<dbReference type="EMBL" id="MU827308">
    <property type="protein sequence ID" value="KAJ7361735.1"/>
    <property type="molecule type" value="Genomic_DNA"/>
</dbReference>
<proteinExistence type="predicted"/>
<dbReference type="InterPro" id="IPR055355">
    <property type="entry name" value="ZP-C"/>
</dbReference>
<organism evidence="4 5">
    <name type="scientific">Desmophyllum pertusum</name>
    <dbReference type="NCBI Taxonomy" id="174260"/>
    <lineage>
        <taxon>Eukaryota</taxon>
        <taxon>Metazoa</taxon>
        <taxon>Cnidaria</taxon>
        <taxon>Anthozoa</taxon>
        <taxon>Hexacorallia</taxon>
        <taxon>Scleractinia</taxon>
        <taxon>Caryophylliina</taxon>
        <taxon>Caryophylliidae</taxon>
        <taxon>Desmophyllum</taxon>
    </lineage>
</organism>
<dbReference type="PANTHER" id="PTHR14002:SF43">
    <property type="entry name" value="DELTA-LIKE PROTEIN"/>
    <property type="match status" value="1"/>
</dbReference>
<protein>
    <recommendedName>
        <fullName evidence="3">ZP domain-containing protein</fullName>
    </recommendedName>
</protein>
<dbReference type="InterPro" id="IPR042235">
    <property type="entry name" value="ZP-C_dom"/>
</dbReference>
<dbReference type="Proteomes" id="UP001163046">
    <property type="component" value="Unassembled WGS sequence"/>
</dbReference>
<evidence type="ECO:0000256" key="1">
    <source>
        <dbReference type="ARBA" id="ARBA00022729"/>
    </source>
</evidence>
<dbReference type="Pfam" id="PF00100">
    <property type="entry name" value="Zona_pellucida"/>
    <property type="match status" value="1"/>
</dbReference>
<evidence type="ECO:0000313" key="5">
    <source>
        <dbReference type="Proteomes" id="UP001163046"/>
    </source>
</evidence>
<reference evidence="4" key="1">
    <citation type="submission" date="2023-01" db="EMBL/GenBank/DDBJ databases">
        <title>Genome assembly of the deep-sea coral Lophelia pertusa.</title>
        <authorList>
            <person name="Herrera S."/>
            <person name="Cordes E."/>
        </authorList>
    </citation>
    <scope>NUCLEOTIDE SEQUENCE</scope>
    <source>
        <strain evidence="4">USNM1676648</strain>
        <tissue evidence="4">Polyp</tissue>
    </source>
</reference>
<sequence>MSVASFSPREKVIYTRTAEFGNFTFTMDMYETDQYETPYTSYPVNKDLNAKMYLEVKVSSNDSKLVLIPEKCWATPDQDPDNSKSFAFIEEGCGKDATLVFDYEENAVQQFSLDAFRFLGVSSDSLVYLHCSVEACRKGDSESRCFKDARITAAGRGVAWCWTVWHDRLLALDLSTN</sequence>
<comment type="caution">
    <text evidence="4">The sequence shown here is derived from an EMBL/GenBank/DDBJ whole genome shotgun (WGS) entry which is preliminary data.</text>
</comment>
<keyword evidence="2" id="KW-1015">Disulfide bond</keyword>
<keyword evidence="5" id="KW-1185">Reference proteome</keyword>
<name>A0A9X0CKW8_9CNID</name>
<feature type="domain" description="ZP" evidence="3">
    <location>
        <begin position="1"/>
        <end position="152"/>
    </location>
</feature>
<dbReference type="InterPro" id="IPR001507">
    <property type="entry name" value="ZP_dom"/>
</dbReference>
<accession>A0A9X0CKW8</accession>
<evidence type="ECO:0000259" key="3">
    <source>
        <dbReference type="PROSITE" id="PS51034"/>
    </source>
</evidence>
<dbReference type="Gene3D" id="2.60.40.4100">
    <property type="entry name" value="Zona pellucida, ZP-C domain"/>
    <property type="match status" value="1"/>
</dbReference>
<keyword evidence="1" id="KW-0732">Signal</keyword>
<evidence type="ECO:0000313" key="4">
    <source>
        <dbReference type="EMBL" id="KAJ7361735.1"/>
    </source>
</evidence>
<dbReference type="PROSITE" id="PS51034">
    <property type="entry name" value="ZP_2"/>
    <property type="match status" value="1"/>
</dbReference>
<dbReference type="OrthoDB" id="5965424at2759"/>
<gene>
    <name evidence="4" type="ORF">OS493_014375</name>
</gene>
<evidence type="ECO:0000256" key="2">
    <source>
        <dbReference type="ARBA" id="ARBA00023157"/>
    </source>
</evidence>